<evidence type="ECO:0000313" key="8">
    <source>
        <dbReference type="EMBL" id="SKA95006.1"/>
    </source>
</evidence>
<dbReference type="SUPFAM" id="SSF53067">
    <property type="entry name" value="Actin-like ATPase domain"/>
    <property type="match status" value="2"/>
</dbReference>
<dbReference type="Gene3D" id="3.30.420.40">
    <property type="match status" value="2"/>
</dbReference>
<dbReference type="GO" id="GO:0005737">
    <property type="term" value="C:cytoplasm"/>
    <property type="evidence" value="ECO:0007669"/>
    <property type="project" value="UniProtKB-SubCell"/>
</dbReference>
<feature type="site" description="Transition state stabilizer" evidence="6">
    <location>
        <position position="245"/>
    </location>
</feature>
<evidence type="ECO:0000313" key="9">
    <source>
        <dbReference type="Proteomes" id="UP000190027"/>
    </source>
</evidence>
<feature type="active site" description="Proton donor/acceptor" evidence="6">
    <location>
        <position position="152"/>
    </location>
</feature>
<keyword evidence="4 6" id="KW-0418">Kinase</keyword>
<sequence length="403" mass="43990">MKILVINAGSSSIKYQMLDMTDESVMASGLVERIGEPSGAVSYKAFPDTDNECKTTLEQPIPEHETGMKLVIDLLIHPEKGVIKDLKEIGAVGHRIVHGGDKFHAPTVVTDEVEQAIEDTILMAPLHNPAHLAGIRTAKRFFPDVPQVVVFDTAFHQTMPPEAYMYAMPYEMYEELRLRRYGAHGTSHKYVAGEAARLLGKQPEECNLITLHLGNGCSMSAVKGGECVDTSMGLTPLAGLIMGTRCGDIDPAVYAFLERAKGLKLSEIDMIMNKKSGLLGLCGMNDMRDIHAAVEKGDEKAELALNMVAYRTRKYIGSYLAALEGKVDAIVFTAGIGENDDIARAMSVQGLEALGISIDQEKNAGRVKEPRAVHADDSRVQIWVIPTNEELEIARQTRELVAG</sequence>
<dbReference type="Proteomes" id="UP000190027">
    <property type="component" value="Unassembled WGS sequence"/>
</dbReference>
<dbReference type="EMBL" id="FUYC01000022">
    <property type="protein sequence ID" value="SKA95006.1"/>
    <property type="molecule type" value="Genomic_DNA"/>
</dbReference>
<feature type="binding site" evidence="6">
    <location>
        <position position="7"/>
    </location>
    <ligand>
        <name>Mg(2+)</name>
        <dbReference type="ChEBI" id="CHEBI:18420"/>
    </ligand>
</feature>
<name>A0A1T4XZR1_9BACT</name>
<dbReference type="PROSITE" id="PS01075">
    <property type="entry name" value="ACETATE_KINASE_1"/>
    <property type="match status" value="1"/>
</dbReference>
<dbReference type="InterPro" id="IPR043129">
    <property type="entry name" value="ATPase_NBD"/>
</dbReference>
<keyword evidence="2 6" id="KW-0808">Transferase</keyword>
<dbReference type="AlphaFoldDB" id="A0A1T4XZR1"/>
<dbReference type="PROSITE" id="PS01076">
    <property type="entry name" value="ACETATE_KINASE_2"/>
    <property type="match status" value="1"/>
</dbReference>
<dbReference type="EC" id="2.7.2.1" evidence="6"/>
<dbReference type="PIRSF" id="PIRSF000722">
    <property type="entry name" value="Acetate_prop_kin"/>
    <property type="match status" value="1"/>
</dbReference>
<dbReference type="PRINTS" id="PR00471">
    <property type="entry name" value="ACETATEKNASE"/>
</dbReference>
<evidence type="ECO:0000256" key="4">
    <source>
        <dbReference type="ARBA" id="ARBA00022777"/>
    </source>
</evidence>
<gene>
    <name evidence="6" type="primary">ackA</name>
    <name evidence="8" type="ORF">SAMN02745704_02625</name>
</gene>
<dbReference type="InterPro" id="IPR004372">
    <property type="entry name" value="Ac/propionate_kinase"/>
</dbReference>
<proteinExistence type="inferred from homology"/>
<dbReference type="GO" id="GO:0006085">
    <property type="term" value="P:acetyl-CoA biosynthetic process"/>
    <property type="evidence" value="ECO:0007669"/>
    <property type="project" value="UniProtKB-UniRule"/>
</dbReference>
<protein>
    <recommendedName>
        <fullName evidence="6">Acetate kinase</fullName>
        <ecNumber evidence="6">2.7.2.1</ecNumber>
    </recommendedName>
    <alternativeName>
        <fullName evidence="6">Acetokinase</fullName>
    </alternativeName>
</protein>
<dbReference type="InterPro" id="IPR023865">
    <property type="entry name" value="Aliphatic_acid_kinase_CS"/>
</dbReference>
<dbReference type="RefSeq" id="WP_078718168.1">
    <property type="nucleotide sequence ID" value="NZ_FUYC01000022.1"/>
</dbReference>
<dbReference type="Pfam" id="PF00871">
    <property type="entry name" value="Acetate_kinase"/>
    <property type="match status" value="1"/>
</dbReference>
<feature type="binding site" evidence="6">
    <location>
        <position position="95"/>
    </location>
    <ligand>
        <name>substrate</name>
    </ligand>
</feature>
<dbReference type="HAMAP" id="MF_00020">
    <property type="entry name" value="Acetate_kinase"/>
    <property type="match status" value="1"/>
</dbReference>
<comment type="similarity">
    <text evidence="1 6 7">Belongs to the acetokinase family.</text>
</comment>
<comment type="subcellular location">
    <subcellularLocation>
        <location evidence="6">Cytoplasm</location>
    </subcellularLocation>
</comment>
<dbReference type="PANTHER" id="PTHR21060">
    <property type="entry name" value="ACETATE KINASE"/>
    <property type="match status" value="1"/>
</dbReference>
<dbReference type="GO" id="GO:0006083">
    <property type="term" value="P:acetate metabolic process"/>
    <property type="evidence" value="ECO:0007669"/>
    <property type="project" value="TreeGrafter"/>
</dbReference>
<keyword evidence="6" id="KW-0460">Magnesium</keyword>
<comment type="subunit">
    <text evidence="6">Homodimer.</text>
</comment>
<evidence type="ECO:0000256" key="6">
    <source>
        <dbReference type="HAMAP-Rule" id="MF_00020"/>
    </source>
</evidence>
<dbReference type="OrthoDB" id="9802453at2"/>
<dbReference type="GO" id="GO:0008776">
    <property type="term" value="F:acetate kinase activity"/>
    <property type="evidence" value="ECO:0007669"/>
    <property type="project" value="UniProtKB-UniRule"/>
</dbReference>
<feature type="site" description="Transition state stabilizer" evidence="6">
    <location>
        <position position="184"/>
    </location>
</feature>
<comment type="catalytic activity">
    <reaction evidence="6">
        <text>acetate + ATP = acetyl phosphate + ADP</text>
        <dbReference type="Rhea" id="RHEA:11352"/>
        <dbReference type="ChEBI" id="CHEBI:22191"/>
        <dbReference type="ChEBI" id="CHEBI:30089"/>
        <dbReference type="ChEBI" id="CHEBI:30616"/>
        <dbReference type="ChEBI" id="CHEBI:456216"/>
        <dbReference type="EC" id="2.7.2.1"/>
    </reaction>
</comment>
<evidence type="ECO:0000256" key="3">
    <source>
        <dbReference type="ARBA" id="ARBA00022741"/>
    </source>
</evidence>
<dbReference type="GO" id="GO:0005524">
    <property type="term" value="F:ATP binding"/>
    <property type="evidence" value="ECO:0007669"/>
    <property type="project" value="UniProtKB-KW"/>
</dbReference>
<keyword evidence="3 6" id="KW-0547">Nucleotide-binding</keyword>
<dbReference type="UniPathway" id="UPA00340">
    <property type="reaction ID" value="UER00458"/>
</dbReference>
<comment type="function">
    <text evidence="6">Catalyzes the formation of acetyl phosphate from acetate and ATP. Can also catalyze the reverse reaction.</text>
</comment>
<dbReference type="PANTHER" id="PTHR21060:SF15">
    <property type="entry name" value="ACETATE KINASE-RELATED"/>
    <property type="match status" value="1"/>
</dbReference>
<dbReference type="STRING" id="1121449.SAMN02745704_02625"/>
<comment type="pathway">
    <text evidence="6">Metabolic intermediate biosynthesis; acetyl-CoA biosynthesis; acetyl-CoA from acetate: step 1/2.</text>
</comment>
<dbReference type="InterPro" id="IPR000890">
    <property type="entry name" value="Aliphatic_acid_kin_short-chain"/>
</dbReference>
<feature type="binding site" evidence="6">
    <location>
        <begin position="335"/>
        <end position="339"/>
    </location>
    <ligand>
        <name>ATP</name>
        <dbReference type="ChEBI" id="CHEBI:30616"/>
    </ligand>
</feature>
<keyword evidence="9" id="KW-1185">Reference proteome</keyword>
<feature type="binding site" evidence="6">
    <location>
        <begin position="212"/>
        <end position="216"/>
    </location>
    <ligand>
        <name>ATP</name>
        <dbReference type="ChEBI" id="CHEBI:30616"/>
    </ligand>
</feature>
<evidence type="ECO:0000256" key="7">
    <source>
        <dbReference type="RuleBase" id="RU003835"/>
    </source>
</evidence>
<accession>A0A1T4XZR1</accession>
<evidence type="ECO:0000256" key="1">
    <source>
        <dbReference type="ARBA" id="ARBA00008748"/>
    </source>
</evidence>
<evidence type="ECO:0000256" key="2">
    <source>
        <dbReference type="ARBA" id="ARBA00022679"/>
    </source>
</evidence>
<reference evidence="8 9" key="1">
    <citation type="submission" date="2017-02" db="EMBL/GenBank/DDBJ databases">
        <authorList>
            <person name="Peterson S.W."/>
        </authorList>
    </citation>
    <scope>NUCLEOTIDE SEQUENCE [LARGE SCALE GENOMIC DNA]</scope>
    <source>
        <strain evidence="8 9">DSM 16080</strain>
    </source>
</reference>
<keyword evidence="5 6" id="KW-0067">ATP-binding</keyword>
<dbReference type="GO" id="GO:0000287">
    <property type="term" value="F:magnesium ion binding"/>
    <property type="evidence" value="ECO:0007669"/>
    <property type="project" value="UniProtKB-UniRule"/>
</dbReference>
<organism evidence="8 9">
    <name type="scientific">Paucidesulfovibrio gracilis DSM 16080</name>
    <dbReference type="NCBI Taxonomy" id="1121449"/>
    <lineage>
        <taxon>Bacteria</taxon>
        <taxon>Pseudomonadati</taxon>
        <taxon>Thermodesulfobacteriota</taxon>
        <taxon>Desulfovibrionia</taxon>
        <taxon>Desulfovibrionales</taxon>
        <taxon>Desulfovibrionaceae</taxon>
        <taxon>Paucidesulfovibrio</taxon>
    </lineage>
</organism>
<feature type="binding site" evidence="6">
    <location>
        <begin position="286"/>
        <end position="288"/>
    </location>
    <ligand>
        <name>ATP</name>
        <dbReference type="ChEBI" id="CHEBI:30616"/>
    </ligand>
</feature>
<dbReference type="CDD" id="cd24010">
    <property type="entry name" value="ASKHA_NBD_AcK_PK"/>
    <property type="match status" value="1"/>
</dbReference>
<keyword evidence="6" id="KW-0963">Cytoplasm</keyword>
<feature type="binding site" evidence="6">
    <location>
        <position position="14"/>
    </location>
    <ligand>
        <name>ATP</name>
        <dbReference type="ChEBI" id="CHEBI:30616"/>
    </ligand>
</feature>
<comment type="cofactor">
    <cofactor evidence="6">
        <name>Mg(2+)</name>
        <dbReference type="ChEBI" id="CHEBI:18420"/>
    </cofactor>
    <cofactor evidence="6">
        <name>Mn(2+)</name>
        <dbReference type="ChEBI" id="CHEBI:29035"/>
    </cofactor>
    <text evidence="6">Mg(2+). Can also accept Mn(2+).</text>
</comment>
<evidence type="ECO:0000256" key="5">
    <source>
        <dbReference type="ARBA" id="ARBA00022840"/>
    </source>
</evidence>
<dbReference type="NCBIfam" id="TIGR00016">
    <property type="entry name" value="ackA"/>
    <property type="match status" value="1"/>
</dbReference>
<keyword evidence="6" id="KW-0479">Metal-binding</keyword>
<feature type="binding site" evidence="6">
    <location>
        <position position="389"/>
    </location>
    <ligand>
        <name>Mg(2+)</name>
        <dbReference type="ChEBI" id="CHEBI:18420"/>
    </ligand>
</feature>